<evidence type="ECO:0000256" key="2">
    <source>
        <dbReference type="ARBA" id="ARBA00023002"/>
    </source>
</evidence>
<name>A0ABP4NSX7_9ACTN</name>
<comment type="similarity">
    <text evidence="1">Belongs to the short-chain dehydrogenases/reductases (SDR) family.</text>
</comment>
<dbReference type="RefSeq" id="WP_344233559.1">
    <property type="nucleotide sequence ID" value="NZ_BAAAPH010000006.1"/>
</dbReference>
<dbReference type="CDD" id="cd05233">
    <property type="entry name" value="SDR_c"/>
    <property type="match status" value="1"/>
</dbReference>
<evidence type="ECO:0000313" key="3">
    <source>
        <dbReference type="EMBL" id="GAA1567027.1"/>
    </source>
</evidence>
<dbReference type="PRINTS" id="PR00081">
    <property type="entry name" value="GDHRDH"/>
</dbReference>
<evidence type="ECO:0000313" key="4">
    <source>
        <dbReference type="Proteomes" id="UP001501705"/>
    </source>
</evidence>
<sequence length="248" mass="25360">MTDERRGVVLVTGGSRGIGAAASVALAADGWDVGVNYRTRADDAAQVVKACEQLGRRAIAVQADVVEADQIERLFDTVTAELGPIGAVINNAGIVTPSAKVAEYDAARLEQVFRINSVSAFLVAGAAVRRMSTASGGAGGVIVNISSRAAVLGSAGEYVDYAASKAAVDALTVGLANEVAKEGIRVLGVRPGLIETEIHAPGRLDRIGTTPPLGRPGRAEEVAEVIAFLASDRSSYMTGSSVDVAGGR</sequence>
<gene>
    <name evidence="3" type="ORF">GCM10009804_24570</name>
</gene>
<comment type="caution">
    <text evidence="3">The sequence shown here is derived from an EMBL/GenBank/DDBJ whole genome shotgun (WGS) entry which is preliminary data.</text>
</comment>
<dbReference type="SUPFAM" id="SSF51735">
    <property type="entry name" value="NAD(P)-binding Rossmann-fold domains"/>
    <property type="match status" value="1"/>
</dbReference>
<dbReference type="Gene3D" id="3.40.50.720">
    <property type="entry name" value="NAD(P)-binding Rossmann-like Domain"/>
    <property type="match status" value="1"/>
</dbReference>
<keyword evidence="4" id="KW-1185">Reference proteome</keyword>
<organism evidence="3 4">
    <name type="scientific">Kribbella hippodromi</name>
    <dbReference type="NCBI Taxonomy" id="434347"/>
    <lineage>
        <taxon>Bacteria</taxon>
        <taxon>Bacillati</taxon>
        <taxon>Actinomycetota</taxon>
        <taxon>Actinomycetes</taxon>
        <taxon>Propionibacteriales</taxon>
        <taxon>Kribbellaceae</taxon>
        <taxon>Kribbella</taxon>
    </lineage>
</organism>
<dbReference type="InterPro" id="IPR002347">
    <property type="entry name" value="SDR_fam"/>
</dbReference>
<dbReference type="PANTHER" id="PTHR48107:SF7">
    <property type="entry name" value="RE15974P"/>
    <property type="match status" value="1"/>
</dbReference>
<keyword evidence="2" id="KW-0560">Oxidoreductase</keyword>
<dbReference type="EMBL" id="BAAAPH010000006">
    <property type="protein sequence ID" value="GAA1567027.1"/>
    <property type="molecule type" value="Genomic_DNA"/>
</dbReference>
<dbReference type="Proteomes" id="UP001501705">
    <property type="component" value="Unassembled WGS sequence"/>
</dbReference>
<dbReference type="PRINTS" id="PR00080">
    <property type="entry name" value="SDRFAMILY"/>
</dbReference>
<protein>
    <submittedName>
        <fullName evidence="3">SDR family oxidoreductase</fullName>
    </submittedName>
</protein>
<accession>A0ABP4NSX7</accession>
<dbReference type="PANTHER" id="PTHR48107">
    <property type="entry name" value="NADPH-DEPENDENT ALDEHYDE REDUCTASE-LIKE PROTEIN, CHLOROPLASTIC-RELATED"/>
    <property type="match status" value="1"/>
</dbReference>
<dbReference type="InterPro" id="IPR036291">
    <property type="entry name" value="NAD(P)-bd_dom_sf"/>
</dbReference>
<reference evidence="4" key="1">
    <citation type="journal article" date="2019" name="Int. J. Syst. Evol. Microbiol.">
        <title>The Global Catalogue of Microorganisms (GCM) 10K type strain sequencing project: providing services to taxonomists for standard genome sequencing and annotation.</title>
        <authorList>
            <consortium name="The Broad Institute Genomics Platform"/>
            <consortium name="The Broad Institute Genome Sequencing Center for Infectious Disease"/>
            <person name="Wu L."/>
            <person name="Ma J."/>
        </authorList>
    </citation>
    <scope>NUCLEOTIDE SEQUENCE [LARGE SCALE GENOMIC DNA]</scope>
    <source>
        <strain evidence="4">JCM 15572</strain>
    </source>
</reference>
<evidence type="ECO:0000256" key="1">
    <source>
        <dbReference type="ARBA" id="ARBA00006484"/>
    </source>
</evidence>
<dbReference type="Pfam" id="PF13561">
    <property type="entry name" value="adh_short_C2"/>
    <property type="match status" value="1"/>
</dbReference>
<proteinExistence type="inferred from homology"/>